<dbReference type="InterPro" id="IPR035906">
    <property type="entry name" value="MetI-like_sf"/>
</dbReference>
<evidence type="ECO:0000256" key="2">
    <source>
        <dbReference type="ARBA" id="ARBA00022448"/>
    </source>
</evidence>
<sequence length="316" mass="35447">MKNIAIRPSTTSPATKTSTKKFRPFHKTWRLHLMLLPAVLAALVFKYAPMPGIIMAFENFKPWLGITGSDWVGLDNFRMIFTMHGSVQVILNTLLISVLKIVFGLLVPVAFALLLNEFRNMALKRTVQTFVYLPHFMSWVILSGILLDVLSLDGIVNRLLTFLHIEPIMFLGDGSWFRVTVIVSDLWKEFGFSAIVFLAALSGINPDLYEAAEIDGAGRWQQTLHITLPSLLPMMSVVFTLSLGSMLSANFDQIYNLINPLVLQQGDIIDTFVFRNFQAGQYSLAAAVGLFKSAVGFILIGCGYYGAYKWTNYRVF</sequence>
<dbReference type="SUPFAM" id="SSF161098">
    <property type="entry name" value="MetI-like"/>
    <property type="match status" value="1"/>
</dbReference>
<dbReference type="PANTHER" id="PTHR30193:SF44">
    <property type="entry name" value="LACTOSE TRANSPORT SYSTEM PERMEASE PROTEIN LACF"/>
    <property type="match status" value="1"/>
</dbReference>
<evidence type="ECO:0000313" key="10">
    <source>
        <dbReference type="Proteomes" id="UP000276128"/>
    </source>
</evidence>
<evidence type="ECO:0000259" key="8">
    <source>
        <dbReference type="PROSITE" id="PS50928"/>
    </source>
</evidence>
<keyword evidence="3" id="KW-1003">Cell membrane</keyword>
<protein>
    <submittedName>
        <fullName evidence="9">Sugar ABC transporter permease</fullName>
    </submittedName>
</protein>
<dbReference type="Gene3D" id="1.10.3720.10">
    <property type="entry name" value="MetI-like"/>
    <property type="match status" value="1"/>
</dbReference>
<dbReference type="Proteomes" id="UP000276128">
    <property type="component" value="Unassembled WGS sequence"/>
</dbReference>
<dbReference type="InterPro" id="IPR051393">
    <property type="entry name" value="ABC_transporter_permease"/>
</dbReference>
<feature type="domain" description="ABC transmembrane type-1" evidence="8">
    <location>
        <begin position="90"/>
        <end position="301"/>
    </location>
</feature>
<comment type="subcellular location">
    <subcellularLocation>
        <location evidence="1 7">Cell membrane</location>
        <topology evidence="1 7">Multi-pass membrane protein</topology>
    </subcellularLocation>
</comment>
<keyword evidence="6 7" id="KW-0472">Membrane</keyword>
<name>A0A430JCM1_9BACL</name>
<comment type="caution">
    <text evidence="9">The sequence shown here is derived from an EMBL/GenBank/DDBJ whole genome shotgun (WGS) entry which is preliminary data.</text>
</comment>
<evidence type="ECO:0000256" key="4">
    <source>
        <dbReference type="ARBA" id="ARBA00022692"/>
    </source>
</evidence>
<dbReference type="CDD" id="cd06261">
    <property type="entry name" value="TM_PBP2"/>
    <property type="match status" value="1"/>
</dbReference>
<reference evidence="9 10" key="1">
    <citation type="submission" date="2018-12" db="EMBL/GenBank/DDBJ databases">
        <title>Bacillus ochoae sp. nov., Paenibacillus whitsoniae sp. nov., Paenibacillus spiritus sp. nov. Isolated from the Mars Exploration Rover during spacecraft assembly.</title>
        <authorList>
            <person name="Seuylemezian A."/>
            <person name="Vaishampayan P."/>
        </authorList>
    </citation>
    <scope>NUCLEOTIDE SEQUENCE [LARGE SCALE GENOMIC DNA]</scope>
    <source>
        <strain evidence="9 10">MER 54</strain>
    </source>
</reference>
<dbReference type="GO" id="GO:0055085">
    <property type="term" value="P:transmembrane transport"/>
    <property type="evidence" value="ECO:0007669"/>
    <property type="project" value="InterPro"/>
</dbReference>
<evidence type="ECO:0000313" key="9">
    <source>
        <dbReference type="EMBL" id="RTE08764.1"/>
    </source>
</evidence>
<keyword evidence="5 7" id="KW-1133">Transmembrane helix</keyword>
<feature type="transmembrane region" description="Helical" evidence="7">
    <location>
        <begin position="224"/>
        <end position="247"/>
    </location>
</feature>
<dbReference type="EMBL" id="RXHU01000043">
    <property type="protein sequence ID" value="RTE08764.1"/>
    <property type="molecule type" value="Genomic_DNA"/>
</dbReference>
<evidence type="ECO:0000256" key="3">
    <source>
        <dbReference type="ARBA" id="ARBA00022475"/>
    </source>
</evidence>
<evidence type="ECO:0000256" key="7">
    <source>
        <dbReference type="RuleBase" id="RU363032"/>
    </source>
</evidence>
<evidence type="ECO:0000256" key="6">
    <source>
        <dbReference type="ARBA" id="ARBA00023136"/>
    </source>
</evidence>
<dbReference type="PANTHER" id="PTHR30193">
    <property type="entry name" value="ABC TRANSPORTER PERMEASE PROTEIN"/>
    <property type="match status" value="1"/>
</dbReference>
<feature type="transmembrane region" description="Helical" evidence="7">
    <location>
        <begin position="89"/>
        <end position="115"/>
    </location>
</feature>
<keyword evidence="4 7" id="KW-0812">Transmembrane</keyword>
<feature type="transmembrane region" description="Helical" evidence="7">
    <location>
        <begin position="186"/>
        <end position="204"/>
    </location>
</feature>
<comment type="similarity">
    <text evidence="7">Belongs to the binding-protein-dependent transport system permease family.</text>
</comment>
<feature type="transmembrane region" description="Helical" evidence="7">
    <location>
        <begin position="29"/>
        <end position="48"/>
    </location>
</feature>
<evidence type="ECO:0000256" key="5">
    <source>
        <dbReference type="ARBA" id="ARBA00022989"/>
    </source>
</evidence>
<keyword evidence="2 7" id="KW-0813">Transport</keyword>
<proteinExistence type="inferred from homology"/>
<dbReference type="InterPro" id="IPR000515">
    <property type="entry name" value="MetI-like"/>
</dbReference>
<evidence type="ECO:0000256" key="1">
    <source>
        <dbReference type="ARBA" id="ARBA00004651"/>
    </source>
</evidence>
<feature type="transmembrane region" description="Helical" evidence="7">
    <location>
        <begin position="127"/>
        <end position="147"/>
    </location>
</feature>
<dbReference type="GO" id="GO:0005886">
    <property type="term" value="C:plasma membrane"/>
    <property type="evidence" value="ECO:0007669"/>
    <property type="project" value="UniProtKB-SubCell"/>
</dbReference>
<dbReference type="OrthoDB" id="9785836at2"/>
<gene>
    <name evidence="9" type="ORF">EJQ19_15985</name>
</gene>
<dbReference type="PROSITE" id="PS50928">
    <property type="entry name" value="ABC_TM1"/>
    <property type="match status" value="1"/>
</dbReference>
<dbReference type="AlphaFoldDB" id="A0A430JCM1"/>
<keyword evidence="10" id="KW-1185">Reference proteome</keyword>
<dbReference type="Pfam" id="PF00528">
    <property type="entry name" value="BPD_transp_1"/>
    <property type="match status" value="1"/>
</dbReference>
<feature type="transmembrane region" description="Helical" evidence="7">
    <location>
        <begin position="284"/>
        <end position="307"/>
    </location>
</feature>
<organism evidence="9 10">
    <name type="scientific">Paenibacillus whitsoniae</name>
    <dbReference type="NCBI Taxonomy" id="2496558"/>
    <lineage>
        <taxon>Bacteria</taxon>
        <taxon>Bacillati</taxon>
        <taxon>Bacillota</taxon>
        <taxon>Bacilli</taxon>
        <taxon>Bacillales</taxon>
        <taxon>Paenibacillaceae</taxon>
        <taxon>Paenibacillus</taxon>
    </lineage>
</organism>
<accession>A0A430JCM1</accession>